<dbReference type="SUPFAM" id="SSF49785">
    <property type="entry name" value="Galactose-binding domain-like"/>
    <property type="match status" value="1"/>
</dbReference>
<evidence type="ECO:0000256" key="4">
    <source>
        <dbReference type="SAM" id="SignalP"/>
    </source>
</evidence>
<dbReference type="RefSeq" id="WP_071635553.1">
    <property type="nucleotide sequence ID" value="NZ_MLFK01000002.1"/>
</dbReference>
<evidence type="ECO:0000256" key="3">
    <source>
        <dbReference type="ARBA" id="ARBA00022801"/>
    </source>
</evidence>
<dbReference type="InterPro" id="IPR024079">
    <property type="entry name" value="MetalloPept_cat_dom_sf"/>
</dbReference>
<comment type="caution">
    <text evidence="6">The sequence shown here is derived from an EMBL/GenBank/DDBJ whole genome shotgun (WGS) entry which is preliminary data.</text>
</comment>
<dbReference type="Gene3D" id="3.40.390.10">
    <property type="entry name" value="Collagenase (Catalytic Domain)"/>
    <property type="match status" value="1"/>
</dbReference>
<dbReference type="PROSITE" id="PS51829">
    <property type="entry name" value="P_HOMO_B"/>
    <property type="match status" value="1"/>
</dbReference>
<dbReference type="GO" id="GO:0008237">
    <property type="term" value="F:metallopeptidase activity"/>
    <property type="evidence" value="ECO:0007669"/>
    <property type="project" value="InterPro"/>
</dbReference>
<feature type="chain" id="PRO_5009643799" evidence="4">
    <location>
        <begin position="20"/>
        <end position="897"/>
    </location>
</feature>
<dbReference type="InterPro" id="IPR008979">
    <property type="entry name" value="Galactose-bd-like_sf"/>
</dbReference>
<reference evidence="6 7" key="1">
    <citation type="submission" date="2016-10" db="EMBL/GenBank/DDBJ databases">
        <title>Draft Genome Sequence of Rhizobacteria Flavobacterium johnsoniae CI04.</title>
        <authorList>
            <person name="Bravo J.I."/>
            <person name="Lozano G.L."/>
            <person name="Handelsman J."/>
        </authorList>
    </citation>
    <scope>NUCLEOTIDE SEQUENCE [LARGE SCALE GENOMIC DNA]</scope>
    <source>
        <strain evidence="6 7">CI04</strain>
    </source>
</reference>
<keyword evidence="7" id="KW-1185">Reference proteome</keyword>
<dbReference type="Pfam" id="PF01483">
    <property type="entry name" value="P_proprotein"/>
    <property type="match status" value="1"/>
</dbReference>
<evidence type="ECO:0000313" key="7">
    <source>
        <dbReference type="Proteomes" id="UP000182826"/>
    </source>
</evidence>
<keyword evidence="3" id="KW-0378">Hydrolase</keyword>
<dbReference type="InterPro" id="IPR002884">
    <property type="entry name" value="P_dom"/>
</dbReference>
<dbReference type="Pfam" id="PF18962">
    <property type="entry name" value="Por_Secre_tail"/>
    <property type="match status" value="1"/>
</dbReference>
<dbReference type="Proteomes" id="UP000182826">
    <property type="component" value="Unassembled WGS sequence"/>
</dbReference>
<dbReference type="GO" id="GO:0004252">
    <property type="term" value="F:serine-type endopeptidase activity"/>
    <property type="evidence" value="ECO:0007669"/>
    <property type="project" value="InterPro"/>
</dbReference>
<dbReference type="GO" id="GO:0006508">
    <property type="term" value="P:proteolysis"/>
    <property type="evidence" value="ECO:0007669"/>
    <property type="project" value="UniProtKB-KW"/>
</dbReference>
<keyword evidence="2 4" id="KW-0732">Signal</keyword>
<evidence type="ECO:0000313" key="6">
    <source>
        <dbReference type="EMBL" id="OIV43590.1"/>
    </source>
</evidence>
<protein>
    <submittedName>
        <fullName evidence="6">Propanediol utilization protein</fullName>
    </submittedName>
</protein>
<dbReference type="SUPFAM" id="SSF55486">
    <property type="entry name" value="Metalloproteases ('zincins'), catalytic domain"/>
    <property type="match status" value="1"/>
</dbReference>
<feature type="signal peptide" evidence="4">
    <location>
        <begin position="1"/>
        <end position="19"/>
    </location>
</feature>
<organism evidence="6 7">
    <name type="scientific">Flavobacterium johnsoniae</name>
    <name type="common">Cytophaga johnsonae</name>
    <dbReference type="NCBI Taxonomy" id="986"/>
    <lineage>
        <taxon>Bacteria</taxon>
        <taxon>Pseudomonadati</taxon>
        <taxon>Bacteroidota</taxon>
        <taxon>Flavobacteriia</taxon>
        <taxon>Flavobacteriales</taxon>
        <taxon>Flavobacteriaceae</taxon>
        <taxon>Flavobacterium</taxon>
    </lineage>
</organism>
<accession>A0A1J7BY69</accession>
<evidence type="ECO:0000259" key="5">
    <source>
        <dbReference type="PROSITE" id="PS51829"/>
    </source>
</evidence>
<dbReference type="OrthoDB" id="9792152at2"/>
<gene>
    <name evidence="6" type="ORF">BKM63_05155</name>
</gene>
<dbReference type="Gene3D" id="2.60.120.260">
    <property type="entry name" value="Galactose-binding domain-like"/>
    <property type="match status" value="1"/>
</dbReference>
<proteinExistence type="predicted"/>
<name>A0A1J7BY69_FLAJO</name>
<dbReference type="AlphaFoldDB" id="A0A1J7BY69"/>
<dbReference type="Pfam" id="PF13583">
    <property type="entry name" value="Reprolysin_4"/>
    <property type="match status" value="1"/>
</dbReference>
<dbReference type="NCBIfam" id="TIGR04183">
    <property type="entry name" value="Por_Secre_tail"/>
    <property type="match status" value="1"/>
</dbReference>
<evidence type="ECO:0000256" key="2">
    <source>
        <dbReference type="ARBA" id="ARBA00022729"/>
    </source>
</evidence>
<sequence length="897" mass="95606">MKKQLLLLLFIFCCVQLHAQSDDLWQRSSSVSSLKKQVNIDSSDKLYYRLNTDFLKAKLSSVAAKQTKKAGSQITIPNSEGVLERFQVWESSNFEPELQAKYPEIRAYEGNGLDDKSAKIHFSLSPSGLQTMVFRADQATEFIEENPDNKSEYVLFSSKSKSSKSKLSCKTADAISQNTSTSKTTKTTSNNKVFKTMRLALSCTGEYAAYFGGTKEAALAGMNATLTRVNGILNKDLAVQLLLIANNDAVIYTNAATDPYSGAGKGTSTDTDGNDFWSKEVQSTLTSVIGEANYDIGHLFGASGGGGNAACIGCVCDSPTPSNVIGKGSAYTSPSNAIPKGDTFDVDFVVHEIGHQLGANHTFSYDIEGAGVSVEPGSGSTIMGYAGVTDDYDIQDNSDDYFAYASILQIQNNLAGKNCPVSVDITNNPPAINAGSDFTIPISTPFILTGSGTASTGDTLTFTWEENDNATSTSGDNSIAYATKPNGPLFRSIPPSTSPVRYMPSFTSVLQNKLTTTWESVSSVARTLNFALTGRDNGALGKAQTNTDGMVVTVTPSAGPFAVTSQNSENLSWQQGAYQNITWSVNNTNTLQGSSTVNIKLSTDGGLTFPIVLAAATPNDGSETVLIPESIDVATYCRILIEPTANIYYALNSKSFAIGYSSTTSCNDYSFGSSFAIPYGSSFTTRTVAVPSSTGTVSDVNVAINVTHARFSDLEIQIVSPKGTVVRLFNKGCASTNSTLALQFDDSGSNLQCSTTTSQIIVPTDALSMFNGENPEGNWTLRVRDAVAGSFGTINSASVNICNQTFTLGVDKPVSADAVPYPNPSRGTFTVEFKSQSKAGAKIYVHDMQGKVVYSQSFEHADNFSKEISLPVGSSSGIYLLTIEDGDKKTVKKIFII</sequence>
<dbReference type="EMBL" id="MLFK01000002">
    <property type="protein sequence ID" value="OIV43590.1"/>
    <property type="molecule type" value="Genomic_DNA"/>
</dbReference>
<keyword evidence="1" id="KW-0645">Protease</keyword>
<feature type="domain" description="P/Homo B" evidence="5">
    <location>
        <begin position="659"/>
        <end position="813"/>
    </location>
</feature>
<evidence type="ECO:0000256" key="1">
    <source>
        <dbReference type="ARBA" id="ARBA00022670"/>
    </source>
</evidence>
<dbReference type="InterPro" id="IPR026444">
    <property type="entry name" value="Secre_tail"/>
</dbReference>